<dbReference type="GeneTree" id="ENSGT01010000224489"/>
<feature type="region of interest" description="Disordered" evidence="1">
    <location>
        <begin position="66"/>
        <end position="96"/>
    </location>
</feature>
<evidence type="ECO:0000259" key="2">
    <source>
        <dbReference type="Pfam" id="PF15317"/>
    </source>
</evidence>
<keyword evidence="4" id="KW-1185">Reference proteome</keyword>
<dbReference type="GO" id="GO:0045893">
    <property type="term" value="P:positive regulation of DNA-templated transcription"/>
    <property type="evidence" value="ECO:0007669"/>
    <property type="project" value="TreeGrafter"/>
</dbReference>
<protein>
    <recommendedName>
        <fullName evidence="2">LBH domain-containing protein</fullName>
    </recommendedName>
</protein>
<dbReference type="AlphaFoldDB" id="A0A8C4RE63"/>
<feature type="domain" description="LBH" evidence="2">
    <location>
        <begin position="11"/>
        <end position="78"/>
    </location>
</feature>
<evidence type="ECO:0000313" key="4">
    <source>
        <dbReference type="Proteomes" id="UP000694388"/>
    </source>
</evidence>
<dbReference type="PANTHER" id="PTHR14987:SF2">
    <property type="entry name" value="PROTEIN LBH"/>
    <property type="match status" value="1"/>
</dbReference>
<evidence type="ECO:0000256" key="1">
    <source>
        <dbReference type="SAM" id="MobiDB-lite"/>
    </source>
</evidence>
<dbReference type="Proteomes" id="UP000694388">
    <property type="component" value="Unplaced"/>
</dbReference>
<feature type="compositionally biased region" description="Basic and acidic residues" evidence="1">
    <location>
        <begin position="80"/>
        <end position="96"/>
    </location>
</feature>
<dbReference type="Pfam" id="PF15317">
    <property type="entry name" value="Lbh"/>
    <property type="match status" value="1"/>
</dbReference>
<dbReference type="InterPro" id="IPR042945">
    <property type="entry name" value="LBH_dom_prot"/>
</dbReference>
<proteinExistence type="predicted"/>
<accession>A0A8C4RE63</accession>
<dbReference type="GO" id="GO:0005634">
    <property type="term" value="C:nucleus"/>
    <property type="evidence" value="ECO:0007669"/>
    <property type="project" value="TreeGrafter"/>
</dbReference>
<name>A0A8C4RE63_EPTBU</name>
<reference evidence="3" key="1">
    <citation type="submission" date="2025-08" db="UniProtKB">
        <authorList>
            <consortium name="Ensembl"/>
        </authorList>
    </citation>
    <scope>IDENTIFICATION</scope>
</reference>
<sequence>MTELIMGPTEDVRFKAREGRLLFQIFPDPYDPCDVCCVSTKVRLPSIVVEPMDAGDVESGELRWPPAEMLSESESITTRQSEEQGTHGKDSHYQEE</sequence>
<dbReference type="InterPro" id="IPR038990">
    <property type="entry name" value="LBH_dom"/>
</dbReference>
<dbReference type="Ensembl" id="ENSEBUT00000027969.1">
    <property type="protein sequence ID" value="ENSEBUP00000027393.1"/>
    <property type="gene ID" value="ENSEBUG00000016787.1"/>
</dbReference>
<dbReference type="PANTHER" id="PTHR14987">
    <property type="entry name" value="PROTEIN LBH-RELATED"/>
    <property type="match status" value="1"/>
</dbReference>
<organism evidence="3 4">
    <name type="scientific">Eptatretus burgeri</name>
    <name type="common">Inshore hagfish</name>
    <dbReference type="NCBI Taxonomy" id="7764"/>
    <lineage>
        <taxon>Eukaryota</taxon>
        <taxon>Metazoa</taxon>
        <taxon>Chordata</taxon>
        <taxon>Craniata</taxon>
        <taxon>Vertebrata</taxon>
        <taxon>Cyclostomata</taxon>
        <taxon>Myxini</taxon>
        <taxon>Myxiniformes</taxon>
        <taxon>Myxinidae</taxon>
        <taxon>Eptatretinae</taxon>
        <taxon>Eptatretus</taxon>
    </lineage>
</organism>
<evidence type="ECO:0000313" key="3">
    <source>
        <dbReference type="Ensembl" id="ENSEBUP00000027393.1"/>
    </source>
</evidence>
<reference evidence="3" key="2">
    <citation type="submission" date="2025-09" db="UniProtKB">
        <authorList>
            <consortium name="Ensembl"/>
        </authorList>
    </citation>
    <scope>IDENTIFICATION</scope>
</reference>